<dbReference type="Proteomes" id="UP000783863">
    <property type="component" value="Unassembled WGS sequence"/>
</dbReference>
<dbReference type="EMBL" id="RKLQ01000002">
    <property type="protein sequence ID" value="MBX0303875.1"/>
    <property type="molecule type" value="Genomic_DNA"/>
</dbReference>
<sequence length="377" mass="39902">MRRRTYVAMLGSASLAGCVGRPGNTDEAETDEEEPDEAETDEAETDAVATDEEPTYDTEDLEFQKLWAADLPDDEGRISLEDYQATADGETAYLGTESELTALSLADGTEQWTLSLDTPLDGVTVDDDGLYTLQEKTVQAVDPDTGESRWSTTADKLLYTSYVTTGDDHVAAGGGNRTVVVFEKESGQQTGRLPAAPNSQARGWNGGFVVADSNEVAAYDPDGTAQWTADASASWLTPVAGSMVVGGGRGSFVGVDLESGTRAWTTGVDGELENPMTAGTDDTVFVYPGPFDGETFYALDADTGAVRWEQSVDSDLAFPPVALESGVVIHDGSRGRAYEHTTGTVIDSTHEGGYQYGATGSGRTAVIYDSRAAAVRL</sequence>
<reference evidence="3" key="1">
    <citation type="submission" date="2021-06" db="EMBL/GenBank/DDBJ databases">
        <title>Halomicroarcula sp. F24A a new haloarchaeum isolated from saline soil.</title>
        <authorList>
            <person name="Duran-Viseras A."/>
            <person name="Sanchez-Porro C."/>
            <person name="Ventosa A."/>
        </authorList>
    </citation>
    <scope>NUCLEOTIDE SEQUENCE</scope>
    <source>
        <strain evidence="3">F24A</strain>
    </source>
</reference>
<feature type="compositionally biased region" description="Acidic residues" evidence="1">
    <location>
        <begin position="26"/>
        <end position="59"/>
    </location>
</feature>
<dbReference type="InterPro" id="IPR015943">
    <property type="entry name" value="WD40/YVTN_repeat-like_dom_sf"/>
</dbReference>
<dbReference type="InterPro" id="IPR002372">
    <property type="entry name" value="PQQ_rpt_dom"/>
</dbReference>
<dbReference type="SMART" id="SM00564">
    <property type="entry name" value="PQQ"/>
    <property type="match status" value="5"/>
</dbReference>
<gene>
    <name evidence="3" type="ORF">EGD98_09360</name>
</gene>
<dbReference type="PANTHER" id="PTHR34512">
    <property type="entry name" value="CELL SURFACE PROTEIN"/>
    <property type="match status" value="1"/>
</dbReference>
<feature type="domain" description="Pyrrolo-quinoline quinone repeat" evidence="2">
    <location>
        <begin position="97"/>
        <end position="189"/>
    </location>
</feature>
<dbReference type="Pfam" id="PF13360">
    <property type="entry name" value="PQQ_2"/>
    <property type="match status" value="2"/>
</dbReference>
<keyword evidence="4" id="KW-1185">Reference proteome</keyword>
<evidence type="ECO:0000313" key="4">
    <source>
        <dbReference type="Proteomes" id="UP000783863"/>
    </source>
</evidence>
<dbReference type="InterPro" id="IPR018391">
    <property type="entry name" value="PQQ_b-propeller_rpt"/>
</dbReference>
<dbReference type="PANTHER" id="PTHR34512:SF30">
    <property type="entry name" value="OUTER MEMBRANE PROTEIN ASSEMBLY FACTOR BAMB"/>
    <property type="match status" value="1"/>
</dbReference>
<dbReference type="InterPro" id="IPR011047">
    <property type="entry name" value="Quinoprotein_ADH-like_sf"/>
</dbReference>
<feature type="domain" description="Pyrrolo-quinoline quinone repeat" evidence="2">
    <location>
        <begin position="214"/>
        <end position="347"/>
    </location>
</feature>
<protein>
    <submittedName>
        <fullName evidence="3">PQQ-like beta-propeller repeat protein</fullName>
    </submittedName>
</protein>
<dbReference type="RefSeq" id="WP_220588116.1">
    <property type="nucleotide sequence ID" value="NZ_RKLQ01000002.1"/>
</dbReference>
<evidence type="ECO:0000256" key="1">
    <source>
        <dbReference type="SAM" id="MobiDB-lite"/>
    </source>
</evidence>
<dbReference type="PROSITE" id="PS51257">
    <property type="entry name" value="PROKAR_LIPOPROTEIN"/>
    <property type="match status" value="1"/>
</dbReference>
<organism evidence="3 4">
    <name type="scientific">Haloarcula salinisoli</name>
    <dbReference type="NCBI Taxonomy" id="2487746"/>
    <lineage>
        <taxon>Archaea</taxon>
        <taxon>Methanobacteriati</taxon>
        <taxon>Methanobacteriota</taxon>
        <taxon>Stenosarchaea group</taxon>
        <taxon>Halobacteria</taxon>
        <taxon>Halobacteriales</taxon>
        <taxon>Haloarculaceae</taxon>
        <taxon>Haloarcula</taxon>
    </lineage>
</organism>
<proteinExistence type="predicted"/>
<feature type="region of interest" description="Disordered" evidence="1">
    <location>
        <begin position="15"/>
        <end position="59"/>
    </location>
</feature>
<evidence type="ECO:0000259" key="2">
    <source>
        <dbReference type="Pfam" id="PF13360"/>
    </source>
</evidence>
<name>A0A8J7YDF0_9EURY</name>
<comment type="caution">
    <text evidence="3">The sequence shown here is derived from an EMBL/GenBank/DDBJ whole genome shotgun (WGS) entry which is preliminary data.</text>
</comment>
<evidence type="ECO:0000313" key="3">
    <source>
        <dbReference type="EMBL" id="MBX0303875.1"/>
    </source>
</evidence>
<dbReference type="SUPFAM" id="SSF50998">
    <property type="entry name" value="Quinoprotein alcohol dehydrogenase-like"/>
    <property type="match status" value="1"/>
</dbReference>
<dbReference type="AlphaFoldDB" id="A0A8J7YDF0"/>
<dbReference type="Gene3D" id="2.130.10.10">
    <property type="entry name" value="YVTN repeat-like/Quinoprotein amine dehydrogenase"/>
    <property type="match status" value="2"/>
</dbReference>
<accession>A0A8J7YDF0</accession>